<evidence type="ECO:0000256" key="2">
    <source>
        <dbReference type="ARBA" id="ARBA00023015"/>
    </source>
</evidence>
<keyword evidence="4" id="KW-0804">Transcription</keyword>
<comment type="caution">
    <text evidence="6">The sequence shown here is derived from an EMBL/GenBank/DDBJ whole genome shotgun (WGS) entry which is preliminary data.</text>
</comment>
<dbReference type="GO" id="GO:0005634">
    <property type="term" value="C:nucleus"/>
    <property type="evidence" value="ECO:0007669"/>
    <property type="project" value="UniProtKB-SubCell"/>
</dbReference>
<dbReference type="OrthoDB" id="2016915at2759"/>
<dbReference type="InterPro" id="IPR044835">
    <property type="entry name" value="ARF_plant"/>
</dbReference>
<dbReference type="AlphaFoldDB" id="A0A8S0TRD5"/>
<sequence length="206" mass="24000">MAVEPDTQRWYLQSFSKAKINRQVRASMANVLRRRLLLLQMKTPMTMLLEIASSLALRLRRNCSVGVVGMWIRMLLEELNCLPQRPLLESQKQRLRKKWKDGVVEVETEDKDTEGARTSMIPHMFIKLSLLLIPALMVVSVPCQAAKDCFPPPDYKQQRPSQELVAEDIHRIEWKFWHICRVVLLFSKCCSRQKSCKRSFAAKTWG</sequence>
<evidence type="ECO:0000313" key="7">
    <source>
        <dbReference type="Proteomes" id="UP000594638"/>
    </source>
</evidence>
<dbReference type="Gene3D" id="2.40.330.10">
    <property type="entry name" value="DNA-binding pseudobarrel domain"/>
    <property type="match status" value="1"/>
</dbReference>
<evidence type="ECO:0000313" key="6">
    <source>
        <dbReference type="EMBL" id="CAA3008549.1"/>
    </source>
</evidence>
<comment type="subcellular location">
    <subcellularLocation>
        <location evidence="1">Nucleus</location>
    </subcellularLocation>
</comment>
<dbReference type="GO" id="GO:0009725">
    <property type="term" value="P:response to hormone"/>
    <property type="evidence" value="ECO:0007669"/>
    <property type="project" value="InterPro"/>
</dbReference>
<dbReference type="GO" id="GO:0006355">
    <property type="term" value="P:regulation of DNA-templated transcription"/>
    <property type="evidence" value="ECO:0007669"/>
    <property type="project" value="InterPro"/>
</dbReference>
<accession>A0A8S0TRD5</accession>
<evidence type="ECO:0000256" key="1">
    <source>
        <dbReference type="ARBA" id="ARBA00004123"/>
    </source>
</evidence>
<organism evidence="6 7">
    <name type="scientific">Olea europaea subsp. europaea</name>
    <dbReference type="NCBI Taxonomy" id="158383"/>
    <lineage>
        <taxon>Eukaryota</taxon>
        <taxon>Viridiplantae</taxon>
        <taxon>Streptophyta</taxon>
        <taxon>Embryophyta</taxon>
        <taxon>Tracheophyta</taxon>
        <taxon>Spermatophyta</taxon>
        <taxon>Magnoliopsida</taxon>
        <taxon>eudicotyledons</taxon>
        <taxon>Gunneridae</taxon>
        <taxon>Pentapetalae</taxon>
        <taxon>asterids</taxon>
        <taxon>lamiids</taxon>
        <taxon>Lamiales</taxon>
        <taxon>Oleaceae</taxon>
        <taxon>Oleeae</taxon>
        <taxon>Olea</taxon>
    </lineage>
</organism>
<dbReference type="GO" id="GO:0003677">
    <property type="term" value="F:DNA binding"/>
    <property type="evidence" value="ECO:0007669"/>
    <property type="project" value="UniProtKB-KW"/>
</dbReference>
<keyword evidence="3" id="KW-0238">DNA-binding</keyword>
<keyword evidence="2" id="KW-0805">Transcription regulation</keyword>
<gene>
    <name evidence="6" type="ORF">OLEA9_A036954</name>
</gene>
<protein>
    <submittedName>
        <fullName evidence="6">Auxin response factor 3-like isoform X1</fullName>
    </submittedName>
</protein>
<dbReference type="EMBL" id="CACTIH010007300">
    <property type="protein sequence ID" value="CAA3008549.1"/>
    <property type="molecule type" value="Genomic_DNA"/>
</dbReference>
<proteinExistence type="predicted"/>
<evidence type="ECO:0000256" key="3">
    <source>
        <dbReference type="ARBA" id="ARBA00023125"/>
    </source>
</evidence>
<keyword evidence="7" id="KW-1185">Reference proteome</keyword>
<dbReference type="InterPro" id="IPR015300">
    <property type="entry name" value="DNA-bd_pseudobarrel_sf"/>
</dbReference>
<dbReference type="PANTHER" id="PTHR31384">
    <property type="entry name" value="AUXIN RESPONSE FACTOR 4-RELATED"/>
    <property type="match status" value="1"/>
</dbReference>
<evidence type="ECO:0000256" key="5">
    <source>
        <dbReference type="ARBA" id="ARBA00023242"/>
    </source>
</evidence>
<dbReference type="Proteomes" id="UP000594638">
    <property type="component" value="Unassembled WGS sequence"/>
</dbReference>
<dbReference type="PANTHER" id="PTHR31384:SF5">
    <property type="entry name" value="AUXIN RESPONSE FACTOR 3"/>
    <property type="match status" value="1"/>
</dbReference>
<dbReference type="SUPFAM" id="SSF101936">
    <property type="entry name" value="DNA-binding pseudobarrel domain"/>
    <property type="match status" value="1"/>
</dbReference>
<reference evidence="6 7" key="1">
    <citation type="submission" date="2019-12" db="EMBL/GenBank/DDBJ databases">
        <authorList>
            <person name="Alioto T."/>
            <person name="Alioto T."/>
            <person name="Gomez Garrido J."/>
        </authorList>
    </citation>
    <scope>NUCLEOTIDE SEQUENCE [LARGE SCALE GENOMIC DNA]</scope>
</reference>
<dbReference type="Gramene" id="OE9A036954T1">
    <property type="protein sequence ID" value="OE9A036954C1"/>
    <property type="gene ID" value="OE9A036954"/>
</dbReference>
<evidence type="ECO:0000256" key="4">
    <source>
        <dbReference type="ARBA" id="ARBA00023163"/>
    </source>
</evidence>
<name>A0A8S0TRD5_OLEEU</name>
<keyword evidence="5" id="KW-0539">Nucleus</keyword>